<dbReference type="Proteomes" id="UP000229674">
    <property type="component" value="Unassembled WGS sequence"/>
</dbReference>
<reference evidence="6" key="1">
    <citation type="submission" date="2017-09" db="EMBL/GenBank/DDBJ databases">
        <title>Depth-based differentiation of microbial function through sediment-hosted aquifers and enrichment of novel symbionts in the deep terrestrial subsurface.</title>
        <authorList>
            <person name="Probst A.J."/>
            <person name="Ladd B."/>
            <person name="Jarett J.K."/>
            <person name="Geller-Mcgrath D.E."/>
            <person name="Sieber C.M.K."/>
            <person name="Emerson J.B."/>
            <person name="Anantharaman K."/>
            <person name="Thomas B.C."/>
            <person name="Malmstrom R."/>
            <person name="Stieglmeier M."/>
            <person name="Klingl A."/>
            <person name="Woyke T."/>
            <person name="Ryan C.M."/>
            <person name="Banfield J.F."/>
        </authorList>
    </citation>
    <scope>NUCLEOTIDE SEQUENCE [LARGE SCALE GENOMIC DNA]</scope>
</reference>
<dbReference type="InterPro" id="IPR003593">
    <property type="entry name" value="AAA+_ATPase"/>
</dbReference>
<evidence type="ECO:0000259" key="4">
    <source>
        <dbReference type="PROSITE" id="PS00662"/>
    </source>
</evidence>
<feature type="domain" description="Bacterial type II secretion system protein E" evidence="4">
    <location>
        <begin position="240"/>
        <end position="254"/>
    </location>
</feature>
<name>A0A2M8G1L3_9BACT</name>
<keyword evidence="3" id="KW-0067">ATP-binding</keyword>
<dbReference type="InterPro" id="IPR027417">
    <property type="entry name" value="P-loop_NTPase"/>
</dbReference>
<keyword evidence="2" id="KW-0547">Nucleotide-binding</keyword>
<comment type="similarity">
    <text evidence="1">Belongs to the GSP E family.</text>
</comment>
<dbReference type="AlphaFoldDB" id="A0A2M8G1L3"/>
<evidence type="ECO:0000313" key="6">
    <source>
        <dbReference type="Proteomes" id="UP000229674"/>
    </source>
</evidence>
<protein>
    <recommendedName>
        <fullName evidence="4">Bacterial type II secretion system protein E domain-containing protein</fullName>
    </recommendedName>
</protein>
<dbReference type="GO" id="GO:0005524">
    <property type="term" value="F:ATP binding"/>
    <property type="evidence" value="ECO:0007669"/>
    <property type="project" value="UniProtKB-KW"/>
</dbReference>
<dbReference type="FunFam" id="3.40.50.300:FF:000398">
    <property type="entry name" value="Type IV pilus assembly ATPase PilB"/>
    <property type="match status" value="1"/>
</dbReference>
<dbReference type="PROSITE" id="PS00662">
    <property type="entry name" value="T2SP_E"/>
    <property type="match status" value="1"/>
</dbReference>
<dbReference type="SMART" id="SM00382">
    <property type="entry name" value="AAA"/>
    <property type="match status" value="1"/>
</dbReference>
<comment type="caution">
    <text evidence="5">The sequence shown here is derived from an EMBL/GenBank/DDBJ whole genome shotgun (WGS) entry which is preliminary data.</text>
</comment>
<dbReference type="EMBL" id="PFQX01000004">
    <property type="protein sequence ID" value="PJC65534.1"/>
    <property type="molecule type" value="Genomic_DNA"/>
</dbReference>
<evidence type="ECO:0000256" key="3">
    <source>
        <dbReference type="ARBA" id="ARBA00022840"/>
    </source>
</evidence>
<evidence type="ECO:0000256" key="1">
    <source>
        <dbReference type="ARBA" id="ARBA00006611"/>
    </source>
</evidence>
<dbReference type="Gene3D" id="3.30.450.90">
    <property type="match status" value="1"/>
</dbReference>
<accession>A0A2M8G1L3</accession>
<dbReference type="GO" id="GO:0016887">
    <property type="term" value="F:ATP hydrolysis activity"/>
    <property type="evidence" value="ECO:0007669"/>
    <property type="project" value="TreeGrafter"/>
</dbReference>
<dbReference type="InterPro" id="IPR001482">
    <property type="entry name" value="T2SS/T4SS_dom"/>
</dbReference>
<dbReference type="Gene3D" id="3.40.50.300">
    <property type="entry name" value="P-loop containing nucleotide triphosphate hydrolases"/>
    <property type="match status" value="1"/>
</dbReference>
<dbReference type="PANTHER" id="PTHR30258:SF2">
    <property type="entry name" value="COMG OPERON PROTEIN 1"/>
    <property type="match status" value="1"/>
</dbReference>
<evidence type="ECO:0000256" key="2">
    <source>
        <dbReference type="ARBA" id="ARBA00022741"/>
    </source>
</evidence>
<dbReference type="SUPFAM" id="SSF52540">
    <property type="entry name" value="P-loop containing nucleoside triphosphate hydrolases"/>
    <property type="match status" value="1"/>
</dbReference>
<dbReference type="CDD" id="cd01129">
    <property type="entry name" value="PulE-GspE-like"/>
    <property type="match status" value="1"/>
</dbReference>
<dbReference type="GO" id="GO:0005886">
    <property type="term" value="C:plasma membrane"/>
    <property type="evidence" value="ECO:0007669"/>
    <property type="project" value="TreeGrafter"/>
</dbReference>
<dbReference type="Pfam" id="PF00437">
    <property type="entry name" value="T2SSE"/>
    <property type="match status" value="1"/>
</dbReference>
<sequence length="434" mass="47738">MAAPMEAARRDELKAEKWDLIPFAEAGRRLNEAVENEISTTDLVAIIFSAATSLRASDVHLESGKNDALLRLRLDGLLYDVARLPRGVYDDVLGRIKLIAGLKLNVVDVPQDGRFTIIRDGDEIEVRASTVPSEYGETAVLRLLDPKAVALDLEDLGLRADDLDIADKELKKPNGMVLVAGPTGSGKTTTLYAFLKKVHTSELKTITIEDPIEYHLSGIEQTQVDPKAGYDFASGLRSILRQDPDIILVGEIRDLETAEVAMHAALTGHVVFSTLHTNDAAGAVPRLVDLGTKPAIIGPAINLIVAQRLVRRLCEYCKTETPMSPGLAENIKKLMTKLPKRVDKTNVKPKIYSARGCDKCHNGYRGRVGVFELLEVDDALENLIAEEVTEETIREFARKQGMIEMQTDGILKVFSGVTTLDEVERVTGPLKWPR</sequence>
<evidence type="ECO:0000313" key="5">
    <source>
        <dbReference type="EMBL" id="PJC65534.1"/>
    </source>
</evidence>
<organism evidence="5 6">
    <name type="scientific">Candidatus Colwellbacteria bacterium CG_4_9_14_0_2_um_filter_50_12</name>
    <dbReference type="NCBI Taxonomy" id="1974538"/>
    <lineage>
        <taxon>Bacteria</taxon>
        <taxon>Candidatus Colwelliibacteriota</taxon>
    </lineage>
</organism>
<gene>
    <name evidence="5" type="ORF">CO020_00085</name>
</gene>
<dbReference type="PANTHER" id="PTHR30258">
    <property type="entry name" value="TYPE II SECRETION SYSTEM PROTEIN GSPE-RELATED"/>
    <property type="match status" value="1"/>
</dbReference>
<proteinExistence type="inferred from homology"/>